<sequence>MTNDLTDARSRLIPSRQLRQVAALLNMPHLDETATHNDDNPQPRQQAALYAGIADWARLSAQAAEQLGEPDPLETARFAYLVEYTDRHSKGWHPAPSEHSDGIILAGTAETVAQSVVTRYITHLTEHRDDYELWIVDSLSLRASVWHVDTAVARFRGHRPDYSSSARMFKEAEILPDAVEIRTPIQIHRLMGHHIAL</sequence>
<dbReference type="Proteomes" id="UP001500630">
    <property type="component" value="Unassembled WGS sequence"/>
</dbReference>
<organism evidence="1 2">
    <name type="scientific">Nonomuraea rosea</name>
    <dbReference type="NCBI Taxonomy" id="638574"/>
    <lineage>
        <taxon>Bacteria</taxon>
        <taxon>Bacillati</taxon>
        <taxon>Actinomycetota</taxon>
        <taxon>Actinomycetes</taxon>
        <taxon>Streptosporangiales</taxon>
        <taxon>Streptosporangiaceae</taxon>
        <taxon>Nonomuraea</taxon>
    </lineage>
</organism>
<reference evidence="2" key="1">
    <citation type="journal article" date="2019" name="Int. J. Syst. Evol. Microbiol.">
        <title>The Global Catalogue of Microorganisms (GCM) 10K type strain sequencing project: providing services to taxonomists for standard genome sequencing and annotation.</title>
        <authorList>
            <consortium name="The Broad Institute Genomics Platform"/>
            <consortium name="The Broad Institute Genome Sequencing Center for Infectious Disease"/>
            <person name="Wu L."/>
            <person name="Ma J."/>
        </authorList>
    </citation>
    <scope>NUCLEOTIDE SEQUENCE [LARGE SCALE GENOMIC DNA]</scope>
    <source>
        <strain evidence="2">JCM 17326</strain>
    </source>
</reference>
<comment type="caution">
    <text evidence="1">The sequence shown here is derived from an EMBL/GenBank/DDBJ whole genome shotgun (WGS) entry which is preliminary data.</text>
</comment>
<protein>
    <submittedName>
        <fullName evidence="1">Uncharacterized protein</fullName>
    </submittedName>
</protein>
<keyword evidence="2" id="KW-1185">Reference proteome</keyword>
<proteinExistence type="predicted"/>
<evidence type="ECO:0000313" key="2">
    <source>
        <dbReference type="Proteomes" id="UP001500630"/>
    </source>
</evidence>
<dbReference type="EMBL" id="BAABDQ010000036">
    <property type="protein sequence ID" value="GAA3600895.1"/>
    <property type="molecule type" value="Genomic_DNA"/>
</dbReference>
<gene>
    <name evidence="1" type="ORF">GCM10022419_101290</name>
</gene>
<accession>A0ABP6ZAK5</accession>
<dbReference type="RefSeq" id="WP_345573195.1">
    <property type="nucleotide sequence ID" value="NZ_BAABDQ010000036.1"/>
</dbReference>
<evidence type="ECO:0000313" key="1">
    <source>
        <dbReference type="EMBL" id="GAA3600895.1"/>
    </source>
</evidence>
<name>A0ABP6ZAK5_9ACTN</name>